<evidence type="ECO:0000313" key="2">
    <source>
        <dbReference type="EMBL" id="CAF99521.1"/>
    </source>
</evidence>
<dbReference type="AlphaFoldDB" id="Q4SIL1"/>
<reference evidence="2" key="2">
    <citation type="submission" date="2004-02" db="EMBL/GenBank/DDBJ databases">
        <authorList>
            <consortium name="Genoscope"/>
            <consortium name="Whitehead Institute Centre for Genome Research"/>
        </authorList>
    </citation>
    <scope>NUCLEOTIDE SEQUENCE</scope>
</reference>
<protein>
    <submittedName>
        <fullName evidence="2">(spotted green pufferfish) hypothetical protein</fullName>
    </submittedName>
</protein>
<name>Q4SIL1_TETNG</name>
<organism evidence="2">
    <name type="scientific">Tetraodon nigroviridis</name>
    <name type="common">Spotted green pufferfish</name>
    <name type="synonym">Chelonodon nigroviridis</name>
    <dbReference type="NCBI Taxonomy" id="99883"/>
    <lineage>
        <taxon>Eukaryota</taxon>
        <taxon>Metazoa</taxon>
        <taxon>Chordata</taxon>
        <taxon>Craniata</taxon>
        <taxon>Vertebrata</taxon>
        <taxon>Euteleostomi</taxon>
        <taxon>Actinopterygii</taxon>
        <taxon>Neopterygii</taxon>
        <taxon>Teleostei</taxon>
        <taxon>Neoteleostei</taxon>
        <taxon>Acanthomorphata</taxon>
        <taxon>Eupercaria</taxon>
        <taxon>Tetraodontiformes</taxon>
        <taxon>Tetradontoidea</taxon>
        <taxon>Tetraodontidae</taxon>
        <taxon>Tetraodon</taxon>
    </lineage>
</organism>
<reference evidence="2" key="1">
    <citation type="journal article" date="2004" name="Nature">
        <title>Genome duplication in the teleost fish Tetraodon nigroviridis reveals the early vertebrate proto-karyotype.</title>
        <authorList>
            <person name="Jaillon O."/>
            <person name="Aury J.-M."/>
            <person name="Brunet F."/>
            <person name="Petit J.-L."/>
            <person name="Stange-Thomann N."/>
            <person name="Mauceli E."/>
            <person name="Bouneau L."/>
            <person name="Fischer C."/>
            <person name="Ozouf-Costaz C."/>
            <person name="Bernot A."/>
            <person name="Nicaud S."/>
            <person name="Jaffe D."/>
            <person name="Fisher S."/>
            <person name="Lutfalla G."/>
            <person name="Dossat C."/>
            <person name="Segurens B."/>
            <person name="Dasilva C."/>
            <person name="Salanoubat M."/>
            <person name="Levy M."/>
            <person name="Boudet N."/>
            <person name="Castellano S."/>
            <person name="Anthouard V."/>
            <person name="Jubin C."/>
            <person name="Castelli V."/>
            <person name="Katinka M."/>
            <person name="Vacherie B."/>
            <person name="Biemont C."/>
            <person name="Skalli Z."/>
            <person name="Cattolico L."/>
            <person name="Poulain J."/>
            <person name="De Berardinis V."/>
            <person name="Cruaud C."/>
            <person name="Duprat S."/>
            <person name="Brottier P."/>
            <person name="Coutanceau J.-P."/>
            <person name="Gouzy J."/>
            <person name="Parra G."/>
            <person name="Lardier G."/>
            <person name="Chapple C."/>
            <person name="McKernan K.J."/>
            <person name="McEwan P."/>
            <person name="Bosak S."/>
            <person name="Kellis M."/>
            <person name="Volff J.-N."/>
            <person name="Guigo R."/>
            <person name="Zody M.C."/>
            <person name="Mesirov J."/>
            <person name="Lindblad-Toh K."/>
            <person name="Birren B."/>
            <person name="Nusbaum C."/>
            <person name="Kahn D."/>
            <person name="Robinson-Rechavi M."/>
            <person name="Laudet V."/>
            <person name="Schachter V."/>
            <person name="Quetier F."/>
            <person name="Saurin W."/>
            <person name="Scarpelli C."/>
            <person name="Wincker P."/>
            <person name="Lander E.S."/>
            <person name="Weissenbach J."/>
            <person name="Roest Crollius H."/>
        </authorList>
    </citation>
    <scope>NUCLEOTIDE SEQUENCE [LARGE SCALE GENOMIC DNA]</scope>
</reference>
<dbReference type="EMBL" id="CAAE01014581">
    <property type="protein sequence ID" value="CAF99521.1"/>
    <property type="molecule type" value="Genomic_DNA"/>
</dbReference>
<feature type="chain" id="PRO_5004244008" evidence="1">
    <location>
        <begin position="27"/>
        <end position="67"/>
    </location>
</feature>
<accession>Q4SIL1</accession>
<feature type="signal peptide" evidence="1">
    <location>
        <begin position="1"/>
        <end position="26"/>
    </location>
</feature>
<comment type="caution">
    <text evidence="2">The sequence shown here is derived from an EMBL/GenBank/DDBJ whole genome shotgun (WGS) entry which is preliminary data.</text>
</comment>
<proteinExistence type="predicted"/>
<keyword evidence="1" id="KW-0732">Signal</keyword>
<evidence type="ECO:0000256" key="1">
    <source>
        <dbReference type="SAM" id="SignalP"/>
    </source>
</evidence>
<sequence length="67" mass="7301">MQLLCSASLIDVAWLLAARVSAPVFCYHVSGGTKKQPGQPGGWVADVQRSVKCEVRKGQTGRLMQER</sequence>
<dbReference type="KEGG" id="tng:GSTEN00017642G001"/>
<gene>
    <name evidence="2" type="ORF">GSTENG00017642001</name>
</gene>